<evidence type="ECO:0000313" key="1">
    <source>
        <dbReference type="EMBL" id="EXK26296.1"/>
    </source>
</evidence>
<dbReference type="EMBL" id="JH659364">
    <property type="protein sequence ID" value="EXK26296.1"/>
    <property type="molecule type" value="Genomic_DNA"/>
</dbReference>
<dbReference type="VEuPathDB" id="FungiDB:FOMG_17103"/>
<accession>W9ZYX9</accession>
<dbReference type="HOGENOM" id="CLU_2542665_0_0_1"/>
<reference evidence="1" key="2">
    <citation type="submission" date="2012-05" db="EMBL/GenBank/DDBJ databases">
        <title>Annotation of the Genome Sequence of Fusarium oxysporum f. sp. melonis 26406.</title>
        <authorList>
            <consortium name="The Broad Institute Genomics Platform"/>
            <person name="Ma L.-J."/>
            <person name="Corby-Kistler H."/>
            <person name="Broz K."/>
            <person name="Gale L.R."/>
            <person name="Jonkers W."/>
            <person name="O'Donnell K."/>
            <person name="Ploetz R."/>
            <person name="Steinberg C."/>
            <person name="Schwartz D.C."/>
            <person name="VanEtten H."/>
            <person name="Zhou S."/>
            <person name="Young S.K."/>
            <person name="Zeng Q."/>
            <person name="Gargeya S."/>
            <person name="Fitzgerald M."/>
            <person name="Abouelleil A."/>
            <person name="Alvarado L."/>
            <person name="Chapman S.B."/>
            <person name="Gainer-Dewar J."/>
            <person name="Goldberg J."/>
            <person name="Griggs A."/>
            <person name="Gujja S."/>
            <person name="Hansen M."/>
            <person name="Howarth C."/>
            <person name="Imamovic A."/>
            <person name="Ireland A."/>
            <person name="Larimer J."/>
            <person name="McCowan C."/>
            <person name="Murphy C."/>
            <person name="Pearson M."/>
            <person name="Poon T.W."/>
            <person name="Priest M."/>
            <person name="Roberts A."/>
            <person name="Saif S."/>
            <person name="Shea T."/>
            <person name="Sykes S."/>
            <person name="Wortman J."/>
            <person name="Nusbaum C."/>
            <person name="Birren B."/>
        </authorList>
    </citation>
    <scope>NUCLEOTIDE SEQUENCE</scope>
    <source>
        <strain evidence="1">26406</strain>
    </source>
</reference>
<dbReference type="AlphaFoldDB" id="W9ZYX9"/>
<dbReference type="Proteomes" id="UP000030703">
    <property type="component" value="Unassembled WGS sequence"/>
</dbReference>
<sequence>MKALPNLGPTKDRSHKCTTDNKLDTLEVAPDVRKDGNLIMHVTSSRRCRSDWVELVLHAWPLEDRSTCGEPAIDLSDYASQLA</sequence>
<proteinExistence type="predicted"/>
<name>W9ZYX9_FUSOX</name>
<protein>
    <submittedName>
        <fullName evidence="1">Uncharacterized protein</fullName>
    </submittedName>
</protein>
<gene>
    <name evidence="1" type="ORF">FOMG_17103</name>
</gene>
<organism evidence="1">
    <name type="scientific">Fusarium oxysporum f. sp. melonis 26406</name>
    <dbReference type="NCBI Taxonomy" id="1089452"/>
    <lineage>
        <taxon>Eukaryota</taxon>
        <taxon>Fungi</taxon>
        <taxon>Dikarya</taxon>
        <taxon>Ascomycota</taxon>
        <taxon>Pezizomycotina</taxon>
        <taxon>Sordariomycetes</taxon>
        <taxon>Hypocreomycetidae</taxon>
        <taxon>Hypocreales</taxon>
        <taxon>Nectriaceae</taxon>
        <taxon>Fusarium</taxon>
        <taxon>Fusarium oxysporum species complex</taxon>
    </lineage>
</organism>
<reference evidence="1" key="1">
    <citation type="submission" date="2012-04" db="EMBL/GenBank/DDBJ databases">
        <title>The Genome Sequence of Fusarium oxysporum melonis.</title>
        <authorList>
            <consortium name="The Broad Institute Genome Sequencing Platform"/>
            <person name="Ma L.-J."/>
            <person name="Gale L.R."/>
            <person name="Schwartz D.C."/>
            <person name="Zhou S."/>
            <person name="Corby-Kistler H."/>
            <person name="Young S.K."/>
            <person name="Zeng Q."/>
            <person name="Gargeya S."/>
            <person name="Fitzgerald M."/>
            <person name="Haas B."/>
            <person name="Abouelleil A."/>
            <person name="Alvarado L."/>
            <person name="Arachchi H.M."/>
            <person name="Berlin A."/>
            <person name="Brown A."/>
            <person name="Chapman S.B."/>
            <person name="Chen Z."/>
            <person name="Dunbar C."/>
            <person name="Freedman E."/>
            <person name="Gearin G."/>
            <person name="Goldberg J."/>
            <person name="Griggs A."/>
            <person name="Gujja S."/>
            <person name="Heiman D."/>
            <person name="Howarth C."/>
            <person name="Larson L."/>
            <person name="Lui A."/>
            <person name="MacDonald P.J.P."/>
            <person name="Montmayeur A."/>
            <person name="Murphy C."/>
            <person name="Neiman D."/>
            <person name="Pearson M."/>
            <person name="Priest M."/>
            <person name="Roberts A."/>
            <person name="Saif S."/>
            <person name="Shea T."/>
            <person name="Shenoy N."/>
            <person name="Sisk P."/>
            <person name="Stolte C."/>
            <person name="Sykes S."/>
            <person name="Wortman J."/>
            <person name="Nusbaum C."/>
            <person name="Birren B."/>
        </authorList>
    </citation>
    <scope>NUCLEOTIDE SEQUENCE</scope>
    <source>
        <strain evidence="1">26406</strain>
    </source>
</reference>